<name>A0ACB8BXG7_9AGAM</name>
<organism evidence="1 2">
    <name type="scientific">Leucogyrophana mollusca</name>
    <dbReference type="NCBI Taxonomy" id="85980"/>
    <lineage>
        <taxon>Eukaryota</taxon>
        <taxon>Fungi</taxon>
        <taxon>Dikarya</taxon>
        <taxon>Basidiomycota</taxon>
        <taxon>Agaricomycotina</taxon>
        <taxon>Agaricomycetes</taxon>
        <taxon>Agaricomycetidae</taxon>
        <taxon>Boletales</taxon>
        <taxon>Boletales incertae sedis</taxon>
        <taxon>Leucogyrophana</taxon>
    </lineage>
</organism>
<accession>A0ACB8BXG7</accession>
<reference evidence="1" key="1">
    <citation type="journal article" date="2021" name="New Phytol.">
        <title>Evolutionary innovations through gain and loss of genes in the ectomycorrhizal Boletales.</title>
        <authorList>
            <person name="Wu G."/>
            <person name="Miyauchi S."/>
            <person name="Morin E."/>
            <person name="Kuo A."/>
            <person name="Drula E."/>
            <person name="Varga T."/>
            <person name="Kohler A."/>
            <person name="Feng B."/>
            <person name="Cao Y."/>
            <person name="Lipzen A."/>
            <person name="Daum C."/>
            <person name="Hundley H."/>
            <person name="Pangilinan J."/>
            <person name="Johnson J."/>
            <person name="Barry K."/>
            <person name="LaButti K."/>
            <person name="Ng V."/>
            <person name="Ahrendt S."/>
            <person name="Min B."/>
            <person name="Choi I.G."/>
            <person name="Park H."/>
            <person name="Plett J.M."/>
            <person name="Magnuson J."/>
            <person name="Spatafora J.W."/>
            <person name="Nagy L.G."/>
            <person name="Henrissat B."/>
            <person name="Grigoriev I.V."/>
            <person name="Yang Z.L."/>
            <person name="Xu J."/>
            <person name="Martin F.M."/>
        </authorList>
    </citation>
    <scope>NUCLEOTIDE SEQUENCE</scope>
    <source>
        <strain evidence="1">KUC20120723A-06</strain>
    </source>
</reference>
<evidence type="ECO:0000313" key="1">
    <source>
        <dbReference type="EMBL" id="KAH7930177.1"/>
    </source>
</evidence>
<sequence length="285" mass="30998">MRGQARRILISASVVQFALAVAHAIVTFIEAMEAFTTPYLSAEPNGANNYYFVPGGNSLNLASLSLYVANTYTQELLLIWRLYVICNSKIELCLLPLILWVAHCVVGSMAVAQFVPVDATIFDRNVVVYSLSGWGLEMSVNVITSGSIAYHIWRTGRRSASILGLFTHKLKAAILMTIECGVLITICPCVMFILAAQKNPAGLVVSSIAAQVATITPLLIIVCIGLRAARDEMSSPESFSRPLEFNIAPSEDRSCDYPMHKLPPRGTGAAFDKRDSELLSTIDPV</sequence>
<evidence type="ECO:0000313" key="2">
    <source>
        <dbReference type="Proteomes" id="UP000790709"/>
    </source>
</evidence>
<comment type="caution">
    <text evidence="1">The sequence shown here is derived from an EMBL/GenBank/DDBJ whole genome shotgun (WGS) entry which is preliminary data.</text>
</comment>
<keyword evidence="2" id="KW-1185">Reference proteome</keyword>
<dbReference type="EMBL" id="MU266334">
    <property type="protein sequence ID" value="KAH7930177.1"/>
    <property type="molecule type" value="Genomic_DNA"/>
</dbReference>
<proteinExistence type="predicted"/>
<protein>
    <submittedName>
        <fullName evidence="1">Uncharacterized protein</fullName>
    </submittedName>
</protein>
<dbReference type="Proteomes" id="UP000790709">
    <property type="component" value="Unassembled WGS sequence"/>
</dbReference>
<gene>
    <name evidence="1" type="ORF">BV22DRAFT_1028690</name>
</gene>